<dbReference type="GO" id="GO:0008168">
    <property type="term" value="F:methyltransferase activity"/>
    <property type="evidence" value="ECO:0007669"/>
    <property type="project" value="UniProtKB-KW"/>
</dbReference>
<dbReference type="InterPro" id="IPR002877">
    <property type="entry name" value="RNA_MeTrfase_FtsJ_dom"/>
</dbReference>
<dbReference type="EMBL" id="CP142149">
    <property type="protein sequence ID" value="WSE33903.1"/>
    <property type="molecule type" value="Genomic_DNA"/>
</dbReference>
<dbReference type="SMART" id="SM00363">
    <property type="entry name" value="S4"/>
    <property type="match status" value="1"/>
</dbReference>
<keyword evidence="6" id="KW-1185">Reference proteome</keyword>
<dbReference type="CDD" id="cd02440">
    <property type="entry name" value="AdoMet_MTases"/>
    <property type="match status" value="1"/>
</dbReference>
<dbReference type="SUPFAM" id="SSF55174">
    <property type="entry name" value="Alpha-L RNA-binding motif"/>
    <property type="match status" value="1"/>
</dbReference>
<dbReference type="PANTHER" id="PTHR32319">
    <property type="entry name" value="BACTERIAL HEMOLYSIN-LIKE PROTEIN"/>
    <property type="match status" value="1"/>
</dbReference>
<dbReference type="SUPFAM" id="SSF53335">
    <property type="entry name" value="S-adenosyl-L-methionine-dependent methyltransferases"/>
    <property type="match status" value="1"/>
</dbReference>
<proteinExistence type="inferred from homology"/>
<dbReference type="InterPro" id="IPR029063">
    <property type="entry name" value="SAM-dependent_MTases_sf"/>
</dbReference>
<evidence type="ECO:0000256" key="1">
    <source>
        <dbReference type="ARBA" id="ARBA00022884"/>
    </source>
</evidence>
<dbReference type="PANTHER" id="PTHR32319:SF0">
    <property type="entry name" value="BACTERIAL HEMOLYSIN-LIKE PROTEIN"/>
    <property type="match status" value="1"/>
</dbReference>
<keyword evidence="5" id="KW-0808">Transferase</keyword>
<dbReference type="Pfam" id="PF01479">
    <property type="entry name" value="S4"/>
    <property type="match status" value="1"/>
</dbReference>
<dbReference type="RefSeq" id="WP_326836704.1">
    <property type="nucleotide sequence ID" value="NZ_CP142149.1"/>
</dbReference>
<evidence type="ECO:0000313" key="5">
    <source>
        <dbReference type="EMBL" id="WSE33903.1"/>
    </source>
</evidence>
<dbReference type="Gene3D" id="3.40.50.150">
    <property type="entry name" value="Vaccinia Virus protein VP39"/>
    <property type="match status" value="1"/>
</dbReference>
<evidence type="ECO:0000313" key="6">
    <source>
        <dbReference type="Proteomes" id="UP001330812"/>
    </source>
</evidence>
<evidence type="ECO:0000256" key="3">
    <source>
        <dbReference type="PROSITE-ProRule" id="PRU00182"/>
    </source>
</evidence>
<keyword evidence="5" id="KW-0489">Methyltransferase</keyword>
<dbReference type="Proteomes" id="UP001330812">
    <property type="component" value="Chromosome"/>
</dbReference>
<sequence length="282" mass="29709">MPKRARLDAELVRRGLARSRDQASALITGGKVTVRGMVATKPATGVETDAPIVVKDEDDPGWASRGAHKLLGALDKFGPDGLTVEGRRCLDAGASTGGFTDVLLRCGAATVIAADVGRGLLDWRLRTDERVVVLDRTNVRNLTPEQLGGQVDLVVGDLSFISLKLVLPALAECAREGADLVPMVKPQFEVGKDRLGSGGVVRDPELRVQSVLGVIGEAAKLGLALRGVVASPLPGPSGNVEYFVWLRRQEIQRQDAGGAATGDGTVDGVERLVRTAVQEGPQ</sequence>
<dbReference type="NCBIfam" id="TIGR00478">
    <property type="entry name" value="tly"/>
    <property type="match status" value="1"/>
</dbReference>
<dbReference type="Pfam" id="PF01728">
    <property type="entry name" value="FtsJ"/>
    <property type="match status" value="1"/>
</dbReference>
<name>A0ABZ1IJK4_9PSEU</name>
<organism evidence="5 6">
    <name type="scientific">Amycolatopsis rhabdoformis</name>
    <dbReference type="NCBI Taxonomy" id="1448059"/>
    <lineage>
        <taxon>Bacteria</taxon>
        <taxon>Bacillati</taxon>
        <taxon>Actinomycetota</taxon>
        <taxon>Actinomycetes</taxon>
        <taxon>Pseudonocardiales</taxon>
        <taxon>Pseudonocardiaceae</taxon>
        <taxon>Amycolatopsis</taxon>
    </lineage>
</organism>
<evidence type="ECO:0000259" key="4">
    <source>
        <dbReference type="SMART" id="SM00363"/>
    </source>
</evidence>
<dbReference type="GO" id="GO:0032259">
    <property type="term" value="P:methylation"/>
    <property type="evidence" value="ECO:0007669"/>
    <property type="project" value="UniProtKB-KW"/>
</dbReference>
<protein>
    <submittedName>
        <fullName evidence="5">TlyA family RNA methyltransferase</fullName>
    </submittedName>
</protein>
<reference evidence="5 6" key="1">
    <citation type="journal article" date="2015" name="Int. J. Syst. Evol. Microbiol.">
        <title>Amycolatopsis rhabdoformis sp. nov., an actinomycete isolated from a tropical forest soil.</title>
        <authorList>
            <person name="Souza W.R."/>
            <person name="Silva R.E."/>
            <person name="Goodfellow M."/>
            <person name="Busarakam K."/>
            <person name="Figueiro F.S."/>
            <person name="Ferreira D."/>
            <person name="Rodrigues-Filho E."/>
            <person name="Moraes L.A.B."/>
            <person name="Zucchi T.D."/>
        </authorList>
    </citation>
    <scope>NUCLEOTIDE SEQUENCE [LARGE SCALE GENOMIC DNA]</scope>
    <source>
        <strain evidence="5 6">NCIMB 14900</strain>
    </source>
</reference>
<dbReference type="InterPro" id="IPR047048">
    <property type="entry name" value="TlyA"/>
</dbReference>
<feature type="domain" description="RNA-binding S4" evidence="4">
    <location>
        <begin position="5"/>
        <end position="71"/>
    </location>
</feature>
<evidence type="ECO:0000256" key="2">
    <source>
        <dbReference type="ARBA" id="ARBA00029460"/>
    </source>
</evidence>
<comment type="similarity">
    <text evidence="2">Belongs to the TlyA family.</text>
</comment>
<dbReference type="Gene3D" id="3.10.290.10">
    <property type="entry name" value="RNA-binding S4 domain"/>
    <property type="match status" value="1"/>
</dbReference>
<keyword evidence="1 3" id="KW-0694">RNA-binding</keyword>
<dbReference type="InterPro" id="IPR036986">
    <property type="entry name" value="S4_RNA-bd_sf"/>
</dbReference>
<dbReference type="PIRSF" id="PIRSF005578">
    <property type="entry name" value="TlyA"/>
    <property type="match status" value="1"/>
</dbReference>
<gene>
    <name evidence="5" type="ORF">VSH64_17635</name>
</gene>
<accession>A0ABZ1IJK4</accession>
<dbReference type="InterPro" id="IPR004538">
    <property type="entry name" value="Hemolysin_A/TlyA"/>
</dbReference>
<dbReference type="PROSITE" id="PS50889">
    <property type="entry name" value="S4"/>
    <property type="match status" value="1"/>
</dbReference>
<dbReference type="CDD" id="cd00165">
    <property type="entry name" value="S4"/>
    <property type="match status" value="1"/>
</dbReference>
<dbReference type="InterPro" id="IPR002942">
    <property type="entry name" value="S4_RNA-bd"/>
</dbReference>